<evidence type="ECO:0000256" key="3">
    <source>
        <dbReference type="ARBA" id="ARBA00023125"/>
    </source>
</evidence>
<dbReference type="InterPro" id="IPR000847">
    <property type="entry name" value="LysR_HTH_N"/>
</dbReference>
<dbReference type="Pfam" id="PF00126">
    <property type="entry name" value="HTH_1"/>
    <property type="match status" value="1"/>
</dbReference>
<dbReference type="InterPro" id="IPR036388">
    <property type="entry name" value="WH-like_DNA-bd_sf"/>
</dbReference>
<dbReference type="Gene3D" id="3.40.190.10">
    <property type="entry name" value="Periplasmic binding protein-like II"/>
    <property type="match status" value="2"/>
</dbReference>
<dbReference type="Gene3D" id="1.10.10.10">
    <property type="entry name" value="Winged helix-like DNA-binding domain superfamily/Winged helix DNA-binding domain"/>
    <property type="match status" value="1"/>
</dbReference>
<evidence type="ECO:0000256" key="4">
    <source>
        <dbReference type="ARBA" id="ARBA00023163"/>
    </source>
</evidence>
<dbReference type="GO" id="GO:0000976">
    <property type="term" value="F:transcription cis-regulatory region binding"/>
    <property type="evidence" value="ECO:0007669"/>
    <property type="project" value="TreeGrafter"/>
</dbReference>
<dbReference type="PANTHER" id="PTHR30126:SF99">
    <property type="entry name" value="TRANSCRIPTIONAL REGULATOR LYSR FAMILY"/>
    <property type="match status" value="1"/>
</dbReference>
<accession>A0A558HQD1</accession>
<dbReference type="GO" id="GO:0003700">
    <property type="term" value="F:DNA-binding transcription factor activity"/>
    <property type="evidence" value="ECO:0007669"/>
    <property type="project" value="InterPro"/>
</dbReference>
<dbReference type="EMBL" id="VNFH01000004">
    <property type="protein sequence ID" value="TVU71346.1"/>
    <property type="molecule type" value="Genomic_DNA"/>
</dbReference>
<dbReference type="InterPro" id="IPR005119">
    <property type="entry name" value="LysR_subst-bd"/>
</dbReference>
<evidence type="ECO:0000256" key="1">
    <source>
        <dbReference type="ARBA" id="ARBA00009437"/>
    </source>
</evidence>
<keyword evidence="2" id="KW-0805">Transcription regulation</keyword>
<dbReference type="SUPFAM" id="SSF46785">
    <property type="entry name" value="Winged helix' DNA-binding domain"/>
    <property type="match status" value="1"/>
</dbReference>
<dbReference type="Pfam" id="PF03466">
    <property type="entry name" value="LysR_substrate"/>
    <property type="match status" value="1"/>
</dbReference>
<dbReference type="Proteomes" id="UP000319941">
    <property type="component" value="Unassembled WGS sequence"/>
</dbReference>
<feature type="domain" description="HTH lysR-type" evidence="5">
    <location>
        <begin position="2"/>
        <end position="58"/>
    </location>
</feature>
<evidence type="ECO:0000256" key="2">
    <source>
        <dbReference type="ARBA" id="ARBA00023015"/>
    </source>
</evidence>
<evidence type="ECO:0000313" key="7">
    <source>
        <dbReference type="Proteomes" id="UP000319941"/>
    </source>
</evidence>
<dbReference type="PANTHER" id="PTHR30126">
    <property type="entry name" value="HTH-TYPE TRANSCRIPTIONAL REGULATOR"/>
    <property type="match status" value="1"/>
</dbReference>
<gene>
    <name evidence="6" type="ORF">FQP86_07490</name>
</gene>
<dbReference type="InterPro" id="IPR036390">
    <property type="entry name" value="WH_DNA-bd_sf"/>
</dbReference>
<name>A0A558HQD1_9GAMM</name>
<dbReference type="RefSeq" id="WP_088743962.1">
    <property type="nucleotide sequence ID" value="NZ_CAWOWR010000097.1"/>
</dbReference>
<dbReference type="OrthoDB" id="5289754at2"/>
<comment type="similarity">
    <text evidence="1">Belongs to the LysR transcriptional regulatory family.</text>
</comment>
<protein>
    <submittedName>
        <fullName evidence="6">LysR family transcriptional regulator</fullName>
    </submittedName>
</protein>
<keyword evidence="4" id="KW-0804">Transcription</keyword>
<dbReference type="PROSITE" id="PS50931">
    <property type="entry name" value="HTH_LYSR"/>
    <property type="match status" value="1"/>
</dbReference>
<reference evidence="6 7" key="1">
    <citation type="submission" date="2019-07" db="EMBL/GenBank/DDBJ databases">
        <title>Diversity of Bacteria from Kongsfjorden, Arctic.</title>
        <authorList>
            <person name="Yu Y."/>
        </authorList>
    </citation>
    <scope>NUCLEOTIDE SEQUENCE [LARGE SCALE GENOMIC DNA]</scope>
    <source>
        <strain evidence="6 7">SM1923</strain>
    </source>
</reference>
<keyword evidence="7" id="KW-1185">Reference proteome</keyword>
<sequence>MLQPQWLRTFRALVTTGNFTRTAEQLDLTQAAVSQHIQHLEKRLGRLFIRQPRQLELTPAGHALLDYARELETADQRLTQRLAGNEDSQGDIRLITPGSIGLALYPRLLALQEASPGLNIHHRFAPTREVVDAVLETRFELGIVTLKPDDPRLSVTELAHEPLELVVPAGIEITCWQDLVELGFINHPDGLDMAARLLSRRFPGNAGVSTLPQKGSTNQIGLILAPVARGLGFSVVPRHARQAFADQQAIHVVPAPSAEAEVIDTLWLLSRAEWPLSARAERALAYLRQSLSNEERT</sequence>
<comment type="caution">
    <text evidence="6">The sequence shown here is derived from an EMBL/GenBank/DDBJ whole genome shotgun (WGS) entry which is preliminary data.</text>
</comment>
<dbReference type="CDD" id="cd05466">
    <property type="entry name" value="PBP2_LTTR_substrate"/>
    <property type="match status" value="1"/>
</dbReference>
<keyword evidence="3" id="KW-0238">DNA-binding</keyword>
<evidence type="ECO:0000313" key="6">
    <source>
        <dbReference type="EMBL" id="TVU71346.1"/>
    </source>
</evidence>
<organism evidence="6 7">
    <name type="scientific">Cobetia crustatorum</name>
    <dbReference type="NCBI Taxonomy" id="553385"/>
    <lineage>
        <taxon>Bacteria</taxon>
        <taxon>Pseudomonadati</taxon>
        <taxon>Pseudomonadota</taxon>
        <taxon>Gammaproteobacteria</taxon>
        <taxon>Oceanospirillales</taxon>
        <taxon>Halomonadaceae</taxon>
        <taxon>Cobetia</taxon>
    </lineage>
</organism>
<proteinExistence type="inferred from homology"/>
<dbReference type="SUPFAM" id="SSF53850">
    <property type="entry name" value="Periplasmic binding protein-like II"/>
    <property type="match status" value="1"/>
</dbReference>
<dbReference type="AlphaFoldDB" id="A0A558HQD1"/>
<evidence type="ECO:0000259" key="5">
    <source>
        <dbReference type="PROSITE" id="PS50931"/>
    </source>
</evidence>